<dbReference type="InterPro" id="IPR013022">
    <property type="entry name" value="Xyl_isomerase-like_TIM-brl"/>
</dbReference>
<feature type="non-terminal residue" evidence="2">
    <location>
        <position position="1"/>
    </location>
</feature>
<organism evidence="2 3">
    <name type="scientific">Candidatus Limadaptatus stercoripullorum</name>
    <dbReference type="NCBI Taxonomy" id="2840846"/>
    <lineage>
        <taxon>Bacteria</taxon>
        <taxon>Bacillati</taxon>
        <taxon>Bacillota</taxon>
        <taxon>Clostridia</taxon>
        <taxon>Eubacteriales</taxon>
        <taxon>Candidatus Limadaptatus</taxon>
    </lineage>
</organism>
<protein>
    <submittedName>
        <fullName evidence="2">Myo-inosose-2 dehydratase</fullName>
    </submittedName>
</protein>
<comment type="caution">
    <text evidence="2">The sequence shown here is derived from an EMBL/GenBank/DDBJ whole genome shotgun (WGS) entry which is preliminary data.</text>
</comment>
<evidence type="ECO:0000313" key="3">
    <source>
        <dbReference type="Proteomes" id="UP000886857"/>
    </source>
</evidence>
<reference evidence="2" key="1">
    <citation type="submission" date="2020-10" db="EMBL/GenBank/DDBJ databases">
        <authorList>
            <person name="Gilroy R."/>
        </authorList>
    </citation>
    <scope>NUCLEOTIDE SEQUENCE</scope>
    <source>
        <strain evidence="2">10406</strain>
    </source>
</reference>
<dbReference type="EMBL" id="DVOE01000057">
    <property type="protein sequence ID" value="HIU98927.1"/>
    <property type="molecule type" value="Genomic_DNA"/>
</dbReference>
<dbReference type="Gene3D" id="3.20.20.150">
    <property type="entry name" value="Divalent-metal-dependent TIM barrel enzymes"/>
    <property type="match status" value="1"/>
</dbReference>
<dbReference type="AlphaFoldDB" id="A0A9D1SVR9"/>
<reference evidence="2" key="2">
    <citation type="journal article" date="2021" name="PeerJ">
        <title>Extensive microbial diversity within the chicken gut microbiome revealed by metagenomics and culture.</title>
        <authorList>
            <person name="Gilroy R."/>
            <person name="Ravi A."/>
            <person name="Getino M."/>
            <person name="Pursley I."/>
            <person name="Horton D.L."/>
            <person name="Alikhan N.F."/>
            <person name="Baker D."/>
            <person name="Gharbi K."/>
            <person name="Hall N."/>
            <person name="Watson M."/>
            <person name="Adriaenssens E.M."/>
            <person name="Foster-Nyarko E."/>
            <person name="Jarju S."/>
            <person name="Secka A."/>
            <person name="Antonio M."/>
            <person name="Oren A."/>
            <person name="Chaudhuri R.R."/>
            <person name="La Ragione R."/>
            <person name="Hildebrand F."/>
            <person name="Pallen M.J."/>
        </authorList>
    </citation>
    <scope>NUCLEOTIDE SEQUENCE</scope>
    <source>
        <strain evidence="2">10406</strain>
    </source>
</reference>
<sequence>RGEVVARVKAEGLSFLEGVRLGTFTVPGDGDLDFAPLFELLAESGYEGWMIVEAEQDPAIADPLEYAIKARKYIKKTAGI</sequence>
<proteinExistence type="predicted"/>
<dbReference type="InterPro" id="IPR036237">
    <property type="entry name" value="Xyl_isomerase-like_sf"/>
</dbReference>
<accession>A0A9D1SVR9</accession>
<name>A0A9D1SVR9_9FIRM</name>
<feature type="domain" description="Xylose isomerase-like TIM barrel" evidence="1">
    <location>
        <begin position="21"/>
        <end position="76"/>
    </location>
</feature>
<gene>
    <name evidence="2" type="ORF">IAC73_03690</name>
</gene>
<dbReference type="Proteomes" id="UP000886857">
    <property type="component" value="Unassembled WGS sequence"/>
</dbReference>
<dbReference type="Pfam" id="PF01261">
    <property type="entry name" value="AP_endonuc_2"/>
    <property type="match status" value="1"/>
</dbReference>
<evidence type="ECO:0000313" key="2">
    <source>
        <dbReference type="EMBL" id="HIU98927.1"/>
    </source>
</evidence>
<evidence type="ECO:0000259" key="1">
    <source>
        <dbReference type="Pfam" id="PF01261"/>
    </source>
</evidence>
<dbReference type="SUPFAM" id="SSF51658">
    <property type="entry name" value="Xylose isomerase-like"/>
    <property type="match status" value="1"/>
</dbReference>